<gene>
    <name evidence="1" type="ORF">BECKTC1821D_GA0114238_102230</name>
    <name evidence="2" type="ORF">BECKTC1821F_GA0114240_102132</name>
</gene>
<dbReference type="EMBL" id="CAADFW010000021">
    <property type="protein sequence ID" value="VFK58016.1"/>
    <property type="molecule type" value="Genomic_DNA"/>
</dbReference>
<protein>
    <submittedName>
        <fullName evidence="1">Uncharacterized protein</fullName>
    </submittedName>
</protein>
<name>A0A450YTK4_9GAMM</name>
<dbReference type="EMBL" id="CAADFS010000022">
    <property type="protein sequence ID" value="VFK44897.1"/>
    <property type="molecule type" value="Genomic_DNA"/>
</dbReference>
<accession>A0A450YTK4</accession>
<sequence length="156" mass="17331">MERTTAFPPLLTFSKTAMTASVMDSETPEKSAINVKGINNFFGGLSHIIISCRELSRCFHREALVSGLKLPKKRGSFQKNNCISSILYRSMAKAHTLPVLTPVAHRALAVGMTPACPFPRSTGEAAYCFCFLWQCLRPYLSLWQPFSSVSPLWASR</sequence>
<reference evidence="1" key="1">
    <citation type="submission" date="2019-02" db="EMBL/GenBank/DDBJ databases">
        <authorList>
            <person name="Gruber-Vodicka R. H."/>
            <person name="Seah K. B. B."/>
        </authorList>
    </citation>
    <scope>NUCLEOTIDE SEQUENCE</scope>
    <source>
        <strain evidence="1">BECK_BZ123</strain>
        <strain evidence="2">BECK_BZ126</strain>
    </source>
</reference>
<evidence type="ECO:0000313" key="2">
    <source>
        <dbReference type="EMBL" id="VFK58016.1"/>
    </source>
</evidence>
<organism evidence="1">
    <name type="scientific">Candidatus Kentrum sp. TC</name>
    <dbReference type="NCBI Taxonomy" id="2126339"/>
    <lineage>
        <taxon>Bacteria</taxon>
        <taxon>Pseudomonadati</taxon>
        <taxon>Pseudomonadota</taxon>
        <taxon>Gammaproteobacteria</taxon>
        <taxon>Candidatus Kentrum</taxon>
    </lineage>
</organism>
<proteinExistence type="predicted"/>
<dbReference type="AlphaFoldDB" id="A0A450YTK4"/>
<evidence type="ECO:0000313" key="1">
    <source>
        <dbReference type="EMBL" id="VFK44897.1"/>
    </source>
</evidence>